<dbReference type="Proteomes" id="UP000769157">
    <property type="component" value="Unassembled WGS sequence"/>
</dbReference>
<organism evidence="2 3">
    <name type="scientific">Ogataea philodendri</name>
    <dbReference type="NCBI Taxonomy" id="1378263"/>
    <lineage>
        <taxon>Eukaryota</taxon>
        <taxon>Fungi</taxon>
        <taxon>Dikarya</taxon>
        <taxon>Ascomycota</taxon>
        <taxon>Saccharomycotina</taxon>
        <taxon>Pichiomycetes</taxon>
        <taxon>Pichiales</taxon>
        <taxon>Pichiaceae</taxon>
        <taxon>Ogataea</taxon>
    </lineage>
</organism>
<gene>
    <name evidence="2" type="ORF">OGAPHI_002428</name>
</gene>
<feature type="region of interest" description="Disordered" evidence="1">
    <location>
        <begin position="125"/>
        <end position="162"/>
    </location>
</feature>
<sequence length="363" mass="40310">MQQQAQDNPTSRQASPLRKLINQPPEPEPEPESASMSAQEVLSQLLGVQIESWPYSEESLEQLIQLKTEQERTRSEQSKSRNLELALELLNLARQVGISPDLIPFLFANVSPDDVRERVENTLKYHSPTPGYQTPRYRPEDSPAQSFSHRRSHTTSNIPSVGGATSVWKVNLPQQQQFQFHHWPGPGAVGPITSKGSSLDTTASSAQSATTSNLPYPNTPSAPSTSSPSYSAHKRKFSDPAQPTHHRQPSSPTKSHSLSLDKRRSINNPLASPYPYREPSYSASSYPPTQTTSVGPTSRFSQAASPYAARQQPPYYYSSPYHQQSYQFPTGKPQEPTLPPLRAPDDDKSKSKFLINTPKNPPK</sequence>
<feature type="compositionally biased region" description="Polar residues" evidence="1">
    <location>
        <begin position="1"/>
        <end position="14"/>
    </location>
</feature>
<proteinExistence type="predicted"/>
<keyword evidence="3" id="KW-1185">Reference proteome</keyword>
<dbReference type="EMBL" id="JAEUBE010000158">
    <property type="protein sequence ID" value="KAH3668674.1"/>
    <property type="molecule type" value="Genomic_DNA"/>
</dbReference>
<feature type="region of interest" description="Disordered" evidence="1">
    <location>
        <begin position="180"/>
        <end position="363"/>
    </location>
</feature>
<evidence type="ECO:0000313" key="2">
    <source>
        <dbReference type="EMBL" id="KAH3668674.1"/>
    </source>
</evidence>
<feature type="compositionally biased region" description="Polar residues" evidence="1">
    <location>
        <begin position="249"/>
        <end position="258"/>
    </location>
</feature>
<name>A0A9P8T7P6_9ASCO</name>
<evidence type="ECO:0000256" key="1">
    <source>
        <dbReference type="SAM" id="MobiDB-lite"/>
    </source>
</evidence>
<protein>
    <submittedName>
        <fullName evidence="2">Uncharacterized protein</fullName>
    </submittedName>
</protein>
<feature type="region of interest" description="Disordered" evidence="1">
    <location>
        <begin position="1"/>
        <end position="39"/>
    </location>
</feature>
<reference evidence="2" key="2">
    <citation type="submission" date="2021-01" db="EMBL/GenBank/DDBJ databases">
        <authorList>
            <person name="Schikora-Tamarit M.A."/>
        </authorList>
    </citation>
    <scope>NUCLEOTIDE SEQUENCE</scope>
    <source>
        <strain evidence="2">CBS6075</strain>
    </source>
</reference>
<reference evidence="2" key="1">
    <citation type="journal article" date="2021" name="Open Biol.">
        <title>Shared evolutionary footprints suggest mitochondrial oxidative damage underlies multiple complex I losses in fungi.</title>
        <authorList>
            <person name="Schikora-Tamarit M.A."/>
            <person name="Marcet-Houben M."/>
            <person name="Nosek J."/>
            <person name="Gabaldon T."/>
        </authorList>
    </citation>
    <scope>NUCLEOTIDE SEQUENCE</scope>
    <source>
        <strain evidence="2">CBS6075</strain>
    </source>
</reference>
<comment type="caution">
    <text evidence="2">The sequence shown here is derived from an EMBL/GenBank/DDBJ whole genome shotgun (WGS) entry which is preliminary data.</text>
</comment>
<feature type="compositionally biased region" description="Low complexity" evidence="1">
    <location>
        <begin position="197"/>
        <end position="231"/>
    </location>
</feature>
<evidence type="ECO:0000313" key="3">
    <source>
        <dbReference type="Proteomes" id="UP000769157"/>
    </source>
</evidence>
<feature type="compositionally biased region" description="Low complexity" evidence="1">
    <location>
        <begin position="301"/>
        <end position="327"/>
    </location>
</feature>
<dbReference type="Pfam" id="PF10846">
    <property type="entry name" value="DUF2722"/>
    <property type="match status" value="1"/>
</dbReference>
<feature type="compositionally biased region" description="Polar residues" evidence="1">
    <location>
        <begin position="281"/>
        <end position="300"/>
    </location>
</feature>
<dbReference type="OrthoDB" id="4022975at2759"/>
<dbReference type="GeneID" id="70234395"/>
<dbReference type="AlphaFoldDB" id="A0A9P8T7P6"/>
<dbReference type="RefSeq" id="XP_046063088.1">
    <property type="nucleotide sequence ID" value="XM_046203298.1"/>
</dbReference>
<dbReference type="InterPro" id="IPR021216">
    <property type="entry name" value="DUF2722"/>
</dbReference>
<accession>A0A9P8T7P6</accession>